<dbReference type="RefSeq" id="WP_011019032.1">
    <property type="nucleotide sequence ID" value="NZ_DUJS01000002.1"/>
</dbReference>
<keyword evidence="5 6" id="KW-1278">Translocase</keyword>
<evidence type="ECO:0000256" key="5">
    <source>
        <dbReference type="ARBA" id="ARBA00022967"/>
    </source>
</evidence>
<dbReference type="EC" id="7.2.1.4" evidence="6"/>
<comment type="pathway">
    <text evidence="6">One-carbon metabolism; methanogenesis from CO(2); methyl-coenzyme M from 5,10-methylene-5,6,7,8-tetrahydromethanopterin: step 2/2.</text>
</comment>
<dbReference type="Proteomes" id="UP000619545">
    <property type="component" value="Unassembled WGS sequence"/>
</dbReference>
<dbReference type="GO" id="GO:0019386">
    <property type="term" value="P:methanogenesis, from carbon dioxide"/>
    <property type="evidence" value="ECO:0007669"/>
    <property type="project" value="UniProtKB-UniRule"/>
</dbReference>
<dbReference type="GO" id="GO:0006730">
    <property type="term" value="P:one-carbon metabolic process"/>
    <property type="evidence" value="ECO:0007669"/>
    <property type="project" value="UniProtKB-UniRule"/>
</dbReference>
<dbReference type="PIRSF" id="PIRSF004960">
    <property type="entry name" value="MtrH_MtxH"/>
    <property type="match status" value="1"/>
</dbReference>
<dbReference type="Gene3D" id="3.20.20.20">
    <property type="entry name" value="Dihydropteroate synthase-like"/>
    <property type="match status" value="1"/>
</dbReference>
<dbReference type="UniPathway" id="UPA00640">
    <property type="reaction ID" value="UER00698"/>
</dbReference>
<dbReference type="Pfam" id="PF02007">
    <property type="entry name" value="MtrH"/>
    <property type="match status" value="1"/>
</dbReference>
<comment type="subunit">
    <text evidence="6">The complex is composed of 8 subunits; MtrA, MtrB, MtrC, MtrD, MtrE, MtrF, MtrG and MtrH.</text>
</comment>
<evidence type="ECO:0000256" key="3">
    <source>
        <dbReference type="ARBA" id="ARBA00022603"/>
    </source>
</evidence>
<evidence type="ECO:0000256" key="6">
    <source>
        <dbReference type="HAMAP-Rule" id="MF_01501"/>
    </source>
</evidence>
<evidence type="ECO:0000313" key="7">
    <source>
        <dbReference type="EMBL" id="HII70113.1"/>
    </source>
</evidence>
<evidence type="ECO:0000313" key="8">
    <source>
        <dbReference type="Proteomes" id="UP000619545"/>
    </source>
</evidence>
<dbReference type="AlphaFoldDB" id="A0A832WAI2"/>
<organism evidence="7 8">
    <name type="scientific">Methanopyrus kandleri</name>
    <dbReference type="NCBI Taxonomy" id="2320"/>
    <lineage>
        <taxon>Archaea</taxon>
        <taxon>Methanobacteriati</taxon>
        <taxon>Methanobacteriota</taxon>
        <taxon>Methanomada group</taxon>
        <taxon>Methanopyri</taxon>
        <taxon>Methanopyrales</taxon>
        <taxon>Methanopyraceae</taxon>
        <taxon>Methanopyrus</taxon>
    </lineage>
</organism>
<accession>A0A832WAI2</accession>
<evidence type="ECO:0000256" key="2">
    <source>
        <dbReference type="ARBA" id="ARBA00022563"/>
    </source>
</evidence>
<dbReference type="GO" id="GO:0032259">
    <property type="term" value="P:methylation"/>
    <property type="evidence" value="ECO:0007669"/>
    <property type="project" value="UniProtKB-KW"/>
</dbReference>
<keyword evidence="6" id="KW-0484">Methanogenesis</keyword>
<keyword evidence="2 6" id="KW-0554">One-carbon metabolism</keyword>
<comment type="catalytic activity">
    <reaction evidence="6">
        <text>5-methyl-5,6,7,8-tetrahydromethanopterin + coenzyme M + 2 Na(+)(in) = 5,6,7,8-tetrahydromethanopterin + methyl-coenzyme M + 2 Na(+)(out)</text>
        <dbReference type="Rhea" id="RHEA:53492"/>
        <dbReference type="ChEBI" id="CHEBI:29101"/>
        <dbReference type="ChEBI" id="CHEBI:58103"/>
        <dbReference type="ChEBI" id="CHEBI:58116"/>
        <dbReference type="ChEBI" id="CHEBI:58286"/>
        <dbReference type="ChEBI" id="CHEBI:58319"/>
        <dbReference type="EC" id="7.2.1.4"/>
    </reaction>
</comment>
<dbReference type="OMA" id="FYARHKI"/>
<dbReference type="SMR" id="A0A832WAI2"/>
<dbReference type="HAMAP" id="MF_01501">
    <property type="entry name" value="MtrH"/>
    <property type="match status" value="1"/>
</dbReference>
<protein>
    <recommendedName>
        <fullName evidence="6">Tetrahydromethanopterin S-methyltransferase subunit H</fullName>
        <ecNumber evidence="6">7.2.1.4</ecNumber>
    </recommendedName>
    <alternativeName>
        <fullName evidence="6">N5-methyltetrahydromethanopterin--coenzyme M methyltransferase subunit H</fullName>
    </alternativeName>
</protein>
<name>A0A832WAI2_9EURY</name>
<dbReference type="GeneID" id="1476763"/>
<dbReference type="GO" id="GO:0030269">
    <property type="term" value="F:tetrahydromethanopterin S-methyltransferase activity"/>
    <property type="evidence" value="ECO:0007669"/>
    <property type="project" value="UniProtKB-UniRule"/>
</dbReference>
<evidence type="ECO:0000256" key="1">
    <source>
        <dbReference type="ARBA" id="ARBA00006230"/>
    </source>
</evidence>
<dbReference type="InterPro" id="IPR028342">
    <property type="entry name" value="MtrH"/>
</dbReference>
<sequence>MFYYPGKEQKVCDICGVKVGGQPGEYPTVLAGTIFYAGHKIVKDEDKGIFDEEAAEELIKMEEELADETGNPMMAHIMGESEEAIIRYLDWVADVTDAPIIVDSTEAEVKVAAVKHAQEVGLAERVVYNSINASVEDEEIQAIKESDCNSAIVLAFNPMDASVEGRMKILTEGEEGVSEKGMLEISDECGIENPLIDTAYTPFGSGAGTAYKVTLAVKAKLGLPVGGAPHNVPSAWDWLRDFMKKLKEEGKEEWAELAHESSDWGSNVVAATLCCDYLLFGPIENAPAIWPVVAMVDALIVEANEDVGVEPQVEEHPANIVR</sequence>
<keyword evidence="3 6" id="KW-0489">Methyltransferase</keyword>
<dbReference type="InterPro" id="IPR011005">
    <property type="entry name" value="Dihydropteroate_synth-like_sf"/>
</dbReference>
<dbReference type="NCBIfam" id="TIGR01114">
    <property type="entry name" value="mtrH"/>
    <property type="match status" value="1"/>
</dbReference>
<gene>
    <name evidence="6 7" type="primary">mtrH</name>
    <name evidence="7" type="ORF">HA336_02625</name>
</gene>
<dbReference type="InterPro" id="IPR023467">
    <property type="entry name" value="MeTrfase_MtrH/MtxH"/>
</dbReference>
<evidence type="ECO:0000256" key="4">
    <source>
        <dbReference type="ARBA" id="ARBA00022679"/>
    </source>
</evidence>
<keyword evidence="4 6" id="KW-0808">Transferase</keyword>
<comment type="similarity">
    <text evidence="1 6">Belongs to the MtrH family.</text>
</comment>
<dbReference type="EMBL" id="DUJS01000002">
    <property type="protein sequence ID" value="HII70113.1"/>
    <property type="molecule type" value="Genomic_DNA"/>
</dbReference>
<dbReference type="SUPFAM" id="SSF51717">
    <property type="entry name" value="Dihydropteroate synthetase-like"/>
    <property type="match status" value="1"/>
</dbReference>
<comment type="function">
    <text evidence="6">Part of a complex that catalyzes the formation of methyl-coenzyme M and tetrahydromethanopterin from coenzyme M and methyl-tetrahydromethanopterin. This is an energy-conserving, sodium-ion translocating step. MtrH catalyzes the transfer of the methyl group from methyl-tetrahydromethanopterin to the corrinoid prosthetic group of MtrA.</text>
</comment>
<proteinExistence type="inferred from homology"/>
<dbReference type="PIRSF" id="PIRSF500206">
    <property type="entry name" value="MtrH"/>
    <property type="match status" value="1"/>
</dbReference>
<reference evidence="7" key="1">
    <citation type="journal article" date="2020" name="bioRxiv">
        <title>A rank-normalized archaeal taxonomy based on genome phylogeny resolves widespread incomplete and uneven classifications.</title>
        <authorList>
            <person name="Rinke C."/>
            <person name="Chuvochina M."/>
            <person name="Mussig A.J."/>
            <person name="Chaumeil P.-A."/>
            <person name="Waite D.W."/>
            <person name="Whitman W.B."/>
            <person name="Parks D.H."/>
            <person name="Hugenholtz P."/>
        </authorList>
    </citation>
    <scope>NUCLEOTIDE SEQUENCE</scope>
    <source>
        <strain evidence="7">UBA8853</strain>
    </source>
</reference>
<comment type="caution">
    <text evidence="7">The sequence shown here is derived from an EMBL/GenBank/DDBJ whole genome shotgun (WGS) entry which is preliminary data.</text>
</comment>